<dbReference type="Gene3D" id="3.40.50.1820">
    <property type="entry name" value="alpha/beta hydrolase"/>
    <property type="match status" value="1"/>
</dbReference>
<dbReference type="EC" id="3.1.1.-" evidence="4"/>
<dbReference type="PANTHER" id="PTHR43918:SF4">
    <property type="entry name" value="CARBOXYLIC ESTER HYDROLASE"/>
    <property type="match status" value="1"/>
</dbReference>
<evidence type="ECO:0000313" key="6">
    <source>
        <dbReference type="EMBL" id="NKI18265.1"/>
    </source>
</evidence>
<feature type="domain" description="Carboxylesterase type B" evidence="5">
    <location>
        <begin position="42"/>
        <end position="370"/>
    </location>
</feature>
<comment type="similarity">
    <text evidence="1 4">Belongs to the type-B carboxylesterase/lipase family.</text>
</comment>
<feature type="signal peptide" evidence="4">
    <location>
        <begin position="1"/>
        <end position="25"/>
    </location>
</feature>
<dbReference type="PROSITE" id="PS00941">
    <property type="entry name" value="CARBOXYLESTERASE_B_2"/>
    <property type="match status" value="1"/>
</dbReference>
<dbReference type="PROSITE" id="PS00122">
    <property type="entry name" value="CARBOXYLESTERASE_B_1"/>
    <property type="match status" value="1"/>
</dbReference>
<keyword evidence="3" id="KW-1015">Disulfide bond</keyword>
<feature type="chain" id="PRO_5044981747" description="Carboxylic ester hydrolase" evidence="4">
    <location>
        <begin position="26"/>
        <end position="529"/>
    </location>
</feature>
<dbReference type="PRINTS" id="PR00878">
    <property type="entry name" value="CHOLNESTRASE"/>
</dbReference>
<evidence type="ECO:0000313" key="7">
    <source>
        <dbReference type="Proteomes" id="UP000765845"/>
    </source>
</evidence>
<accession>A0ABX1GGD5</accession>
<dbReference type="InterPro" id="IPR050654">
    <property type="entry name" value="AChE-related_enzymes"/>
</dbReference>
<dbReference type="InterPro" id="IPR002018">
    <property type="entry name" value="CarbesteraseB"/>
</dbReference>
<dbReference type="Pfam" id="PF00135">
    <property type="entry name" value="COesterase"/>
    <property type="match status" value="2"/>
</dbReference>
<proteinExistence type="inferred from homology"/>
<protein>
    <recommendedName>
        <fullName evidence="4">Carboxylic ester hydrolase</fullName>
        <ecNumber evidence="4">3.1.1.-</ecNumber>
    </recommendedName>
</protein>
<dbReference type="PANTHER" id="PTHR43918">
    <property type="entry name" value="ACETYLCHOLINESTERASE"/>
    <property type="match status" value="1"/>
</dbReference>
<evidence type="ECO:0000256" key="1">
    <source>
        <dbReference type="ARBA" id="ARBA00005964"/>
    </source>
</evidence>
<evidence type="ECO:0000256" key="3">
    <source>
        <dbReference type="ARBA" id="ARBA00023157"/>
    </source>
</evidence>
<dbReference type="InterPro" id="IPR029058">
    <property type="entry name" value="AB_hydrolase_fold"/>
</dbReference>
<dbReference type="SUPFAM" id="SSF53474">
    <property type="entry name" value="alpha/beta-Hydrolases"/>
    <property type="match status" value="1"/>
</dbReference>
<comment type="caution">
    <text evidence="6">The sequence shown here is derived from an EMBL/GenBank/DDBJ whole genome shotgun (WGS) entry which is preliminary data.</text>
</comment>
<name>A0ABX1GGD5_9GAMM</name>
<evidence type="ECO:0000256" key="4">
    <source>
        <dbReference type="RuleBase" id="RU361235"/>
    </source>
</evidence>
<keyword evidence="7" id="KW-1185">Reference proteome</keyword>
<dbReference type="Proteomes" id="UP000765845">
    <property type="component" value="Unassembled WGS sequence"/>
</dbReference>
<dbReference type="InterPro" id="IPR000997">
    <property type="entry name" value="Cholinesterase"/>
</dbReference>
<dbReference type="EMBL" id="JAAWWK010000004">
    <property type="protein sequence ID" value="NKI18265.1"/>
    <property type="molecule type" value="Genomic_DNA"/>
</dbReference>
<gene>
    <name evidence="6" type="ORF">HCU74_12690</name>
</gene>
<feature type="domain" description="Carboxylesterase type B" evidence="5">
    <location>
        <begin position="426"/>
        <end position="516"/>
    </location>
</feature>
<evidence type="ECO:0000259" key="5">
    <source>
        <dbReference type="Pfam" id="PF00135"/>
    </source>
</evidence>
<evidence type="ECO:0000256" key="2">
    <source>
        <dbReference type="ARBA" id="ARBA00022801"/>
    </source>
</evidence>
<keyword evidence="4" id="KW-0732">Signal</keyword>
<organism evidence="6 7">
    <name type="scientific">Spongiibacter thalassae</name>
    <dbReference type="NCBI Taxonomy" id="2721624"/>
    <lineage>
        <taxon>Bacteria</taxon>
        <taxon>Pseudomonadati</taxon>
        <taxon>Pseudomonadota</taxon>
        <taxon>Gammaproteobacteria</taxon>
        <taxon>Cellvibrionales</taxon>
        <taxon>Spongiibacteraceae</taxon>
        <taxon>Spongiibacter</taxon>
    </lineage>
</organism>
<dbReference type="InterPro" id="IPR019819">
    <property type="entry name" value="Carboxylesterase_B_CS"/>
</dbReference>
<reference evidence="6 7" key="1">
    <citation type="submission" date="2020-04" db="EMBL/GenBank/DDBJ databases">
        <authorList>
            <person name="Yoon J."/>
        </authorList>
    </citation>
    <scope>NUCLEOTIDE SEQUENCE [LARGE SCALE GENOMIC DNA]</scope>
    <source>
        <strain evidence="6 7">KMU-166</strain>
    </source>
</reference>
<keyword evidence="2 4" id="KW-0378">Hydrolase</keyword>
<sequence>MDGLSYFLRSLFSALVLLAVADAIATEDSGSATASTSRDYTSVIHTAAGQLRGFSASGVEGFLGIPYAAPPVADLRWQAPRDASPWQGVLDATRFGSACAQFGNFYTSNEPETFEQPYGSEDCLYLNVWKPASAEKRPVLVFIHGGSAVHGAASLPLYDGQRLAKELDVVFVSINYRLGFLGNLHLAALHNDDPSTNSGHFALLDQIKALEWVQGSIGRFGGDTDNVTVMGHSAGCASIWSLMSSPLASGTFHKAICLSGIPLENTASQQRDTSHRLLANLLLKDKLINSAEALPDYLNVQKAGELREYLYLKTTEEITAAGQGITMTSNAVDGHVVTTEASEAVVNPVPTLMGQTLDEAPLLLLHGMANRRYSGLWELIHCDCEFEPRTLFDSRYQYARFKLSAWVVNRILLGKVDDGADMLSRYSGAPVYRYSFEWKNMPEPWRSLVGAYHGVDIPFVFGNFGIGSRNFTHFTWPLSSGEEREALHRQLMLGFKGFVESGDPSHYPAGLRWPSWAEYREMAVISGDR</sequence>
<dbReference type="InterPro" id="IPR019826">
    <property type="entry name" value="Carboxylesterase_B_AS"/>
</dbReference>
<dbReference type="RefSeq" id="WP_168450785.1">
    <property type="nucleotide sequence ID" value="NZ_JAAWWK010000004.1"/>
</dbReference>